<reference evidence="2" key="1">
    <citation type="submission" date="2021-02" db="EMBL/GenBank/DDBJ databases">
        <authorList>
            <person name="Nowell W R."/>
        </authorList>
    </citation>
    <scope>NUCLEOTIDE SEQUENCE</scope>
</reference>
<feature type="domain" description="KY-like immunoglobulin-like" evidence="1">
    <location>
        <begin position="1"/>
        <end position="95"/>
    </location>
</feature>
<dbReference type="EMBL" id="CAJOBJ010032582">
    <property type="protein sequence ID" value="CAF4281380.1"/>
    <property type="molecule type" value="Genomic_DNA"/>
</dbReference>
<dbReference type="Proteomes" id="UP000681720">
    <property type="component" value="Unassembled WGS sequence"/>
</dbReference>
<protein>
    <recommendedName>
        <fullName evidence="1">KY-like immunoglobulin-like domain-containing protein</fullName>
    </recommendedName>
</protein>
<dbReference type="InterPro" id="IPR056564">
    <property type="entry name" value="Ig-like_KY"/>
</dbReference>
<dbReference type="Pfam" id="PF23265">
    <property type="entry name" value="Ig-like_KY"/>
    <property type="match status" value="1"/>
</dbReference>
<name>A0A8S2RGM7_9BILA</name>
<feature type="non-terminal residue" evidence="2">
    <location>
        <position position="95"/>
    </location>
</feature>
<evidence type="ECO:0000313" key="2">
    <source>
        <dbReference type="EMBL" id="CAF4161955.1"/>
    </source>
</evidence>
<dbReference type="EMBL" id="CAJOBH010011318">
    <property type="protein sequence ID" value="CAF4161955.1"/>
    <property type="molecule type" value="Genomic_DNA"/>
</dbReference>
<comment type="caution">
    <text evidence="2">The sequence shown here is derived from an EMBL/GenBank/DDBJ whole genome shotgun (WGS) entry which is preliminary data.</text>
</comment>
<accession>A0A8S2RGM7</accession>
<gene>
    <name evidence="2" type="ORF">BYL167_LOCUS22017</name>
    <name evidence="3" type="ORF">GIL414_LOCUS24997</name>
</gene>
<organism evidence="2 4">
    <name type="scientific">Rotaria magnacalcarata</name>
    <dbReference type="NCBI Taxonomy" id="392030"/>
    <lineage>
        <taxon>Eukaryota</taxon>
        <taxon>Metazoa</taxon>
        <taxon>Spiralia</taxon>
        <taxon>Gnathifera</taxon>
        <taxon>Rotifera</taxon>
        <taxon>Eurotatoria</taxon>
        <taxon>Bdelloidea</taxon>
        <taxon>Philodinida</taxon>
        <taxon>Philodinidae</taxon>
        <taxon>Rotaria</taxon>
    </lineage>
</organism>
<sequence length="95" mass="10849">MEVVSPKDTHLIKVHNRQTDAEVLIRAPDDVELLGSLTNTREENVEGGHQVFYDRHKSLWRCKFAPNCDGMFDAQIFAKKKADKGQYTSAVKFKV</sequence>
<dbReference type="Proteomes" id="UP000681967">
    <property type="component" value="Unassembled WGS sequence"/>
</dbReference>
<evidence type="ECO:0000313" key="3">
    <source>
        <dbReference type="EMBL" id="CAF4281380.1"/>
    </source>
</evidence>
<proteinExistence type="predicted"/>
<dbReference type="AlphaFoldDB" id="A0A8S2RGM7"/>
<evidence type="ECO:0000259" key="1">
    <source>
        <dbReference type="Pfam" id="PF23265"/>
    </source>
</evidence>
<evidence type="ECO:0000313" key="4">
    <source>
        <dbReference type="Proteomes" id="UP000681967"/>
    </source>
</evidence>